<accession>A0AA96LNX4</accession>
<dbReference type="RefSeq" id="WP_314800317.1">
    <property type="nucleotide sequence ID" value="NZ_CP130319.1"/>
</dbReference>
<dbReference type="KEGG" id="proo:MJB10_00105"/>
<proteinExistence type="predicted"/>
<reference evidence="2" key="1">
    <citation type="submission" date="2022-02" db="EMBL/GenBank/DDBJ databases">
        <title>Paenibacillus sp. MBLB1832 Whole Genome Shotgun Sequencing.</title>
        <authorList>
            <person name="Hwang C.Y."/>
            <person name="Cho E.-S."/>
            <person name="Seo M.-J."/>
        </authorList>
    </citation>
    <scope>NUCLEOTIDE SEQUENCE</scope>
    <source>
        <strain evidence="2">MBLB1832</strain>
    </source>
</reference>
<feature type="compositionally biased region" description="Basic and acidic residues" evidence="1">
    <location>
        <begin position="47"/>
        <end position="57"/>
    </location>
</feature>
<feature type="compositionally biased region" description="Basic residues" evidence="1">
    <location>
        <begin position="36"/>
        <end position="46"/>
    </location>
</feature>
<gene>
    <name evidence="2" type="ORF">MJB10_00105</name>
</gene>
<dbReference type="Proteomes" id="UP001304650">
    <property type="component" value="Chromosome"/>
</dbReference>
<name>A0AA96LNX4_9BACL</name>
<evidence type="ECO:0000313" key="2">
    <source>
        <dbReference type="EMBL" id="WNR44607.1"/>
    </source>
</evidence>
<dbReference type="AlphaFoldDB" id="A0AA96LNX4"/>
<organism evidence="2 3">
    <name type="scientific">Paenibacillus roseopurpureus</name>
    <dbReference type="NCBI Taxonomy" id="2918901"/>
    <lineage>
        <taxon>Bacteria</taxon>
        <taxon>Bacillati</taxon>
        <taxon>Bacillota</taxon>
        <taxon>Bacilli</taxon>
        <taxon>Bacillales</taxon>
        <taxon>Paenibacillaceae</taxon>
        <taxon>Paenibacillus</taxon>
    </lineage>
</organism>
<sequence length="57" mass="5873">MSKPKSYSAGDNIVNSGNVKNRNNPGGNQEPLSGSKKVKNQNHHGGHAAEGHGHGGD</sequence>
<feature type="compositionally biased region" description="Polar residues" evidence="1">
    <location>
        <begin position="13"/>
        <end position="32"/>
    </location>
</feature>
<dbReference type="EMBL" id="CP130319">
    <property type="protein sequence ID" value="WNR44607.1"/>
    <property type="molecule type" value="Genomic_DNA"/>
</dbReference>
<protein>
    <submittedName>
        <fullName evidence="2">Small acid-soluble spore protein P</fullName>
    </submittedName>
</protein>
<evidence type="ECO:0000313" key="3">
    <source>
        <dbReference type="Proteomes" id="UP001304650"/>
    </source>
</evidence>
<evidence type="ECO:0000256" key="1">
    <source>
        <dbReference type="SAM" id="MobiDB-lite"/>
    </source>
</evidence>
<keyword evidence="3" id="KW-1185">Reference proteome</keyword>
<feature type="region of interest" description="Disordered" evidence="1">
    <location>
        <begin position="1"/>
        <end position="57"/>
    </location>
</feature>